<dbReference type="Pfam" id="PF00106">
    <property type="entry name" value="adh_short"/>
    <property type="match status" value="1"/>
</dbReference>
<evidence type="ECO:0000256" key="2">
    <source>
        <dbReference type="ARBA" id="ARBA00023002"/>
    </source>
</evidence>
<keyword evidence="2" id="KW-0560">Oxidoreductase</keyword>
<evidence type="ECO:0000256" key="1">
    <source>
        <dbReference type="ARBA" id="ARBA00006484"/>
    </source>
</evidence>
<dbReference type="PANTHER" id="PTHR43157">
    <property type="entry name" value="PHOSPHATIDYLINOSITOL-GLYCAN BIOSYNTHESIS CLASS F PROTEIN-RELATED"/>
    <property type="match status" value="1"/>
</dbReference>
<sequence>MPTARPSPPAQSRPAPPADEPPRGAFTMSDDTKTDLTGRTVVVTGASSGIGAAAARRFAALGATVAVVGRSHEKTRAVAAEIGAEAHLADYGRLDDVRRLAGELLARYPRIDVLANNAGGFFTSRKESADGHELTFQVNHLAPFLLTNLLLERLAEAPDGSRVLNTASVEYRKGHLDLSDLDRTRSRYRWREAYAAAKLATVVFTRELARRSQGTGVTAAAFHPGSVASDVARDNAMMRAFMGTRLAKAMMATPEQGAEPLLHLAGAPDALAANGAYFDRLEREEPRNSQATDPELARRLWERSTELTGLPAPTSV</sequence>
<protein>
    <submittedName>
        <fullName evidence="5">SDR family NAD(P)-dependent oxidoreductase</fullName>
    </submittedName>
</protein>
<dbReference type="PRINTS" id="PR00081">
    <property type="entry name" value="GDHRDH"/>
</dbReference>
<dbReference type="SUPFAM" id="SSF51735">
    <property type="entry name" value="NAD(P)-binding Rossmann-fold domains"/>
    <property type="match status" value="1"/>
</dbReference>
<name>A0ABT6HS33_9ACTN</name>
<proteinExistence type="inferred from homology"/>
<accession>A0ABT6HS33</accession>
<gene>
    <name evidence="5" type="ORF">QCN29_20695</name>
</gene>
<feature type="region of interest" description="Disordered" evidence="4">
    <location>
        <begin position="1"/>
        <end position="33"/>
    </location>
</feature>
<keyword evidence="6" id="KW-1185">Reference proteome</keyword>
<evidence type="ECO:0000313" key="5">
    <source>
        <dbReference type="EMBL" id="MDH2391165.1"/>
    </source>
</evidence>
<dbReference type="PANTHER" id="PTHR43157:SF31">
    <property type="entry name" value="PHOSPHATIDYLINOSITOL-GLYCAN BIOSYNTHESIS CLASS F PROTEIN"/>
    <property type="match status" value="1"/>
</dbReference>
<dbReference type="Gene3D" id="3.40.50.720">
    <property type="entry name" value="NAD(P)-binding Rossmann-like Domain"/>
    <property type="match status" value="1"/>
</dbReference>
<evidence type="ECO:0000256" key="3">
    <source>
        <dbReference type="RuleBase" id="RU000363"/>
    </source>
</evidence>
<evidence type="ECO:0000256" key="4">
    <source>
        <dbReference type="SAM" id="MobiDB-lite"/>
    </source>
</evidence>
<dbReference type="Proteomes" id="UP001223144">
    <property type="component" value="Unassembled WGS sequence"/>
</dbReference>
<dbReference type="PROSITE" id="PS00061">
    <property type="entry name" value="ADH_SHORT"/>
    <property type="match status" value="1"/>
</dbReference>
<dbReference type="InterPro" id="IPR002347">
    <property type="entry name" value="SDR_fam"/>
</dbReference>
<feature type="compositionally biased region" description="Pro residues" evidence="4">
    <location>
        <begin position="1"/>
        <end position="19"/>
    </location>
</feature>
<dbReference type="InterPro" id="IPR036291">
    <property type="entry name" value="NAD(P)-bd_dom_sf"/>
</dbReference>
<organism evidence="5 6">
    <name type="scientific">Streptomyces chengmaiensis</name>
    <dbReference type="NCBI Taxonomy" id="3040919"/>
    <lineage>
        <taxon>Bacteria</taxon>
        <taxon>Bacillati</taxon>
        <taxon>Actinomycetota</taxon>
        <taxon>Actinomycetes</taxon>
        <taxon>Kitasatosporales</taxon>
        <taxon>Streptomycetaceae</taxon>
        <taxon>Streptomyces</taxon>
    </lineage>
</organism>
<comment type="caution">
    <text evidence="5">The sequence shown here is derived from an EMBL/GenBank/DDBJ whole genome shotgun (WGS) entry which is preliminary data.</text>
</comment>
<comment type="similarity">
    <text evidence="1 3">Belongs to the short-chain dehydrogenases/reductases (SDR) family.</text>
</comment>
<dbReference type="InterPro" id="IPR020904">
    <property type="entry name" value="Sc_DH/Rdtase_CS"/>
</dbReference>
<evidence type="ECO:0000313" key="6">
    <source>
        <dbReference type="Proteomes" id="UP001223144"/>
    </source>
</evidence>
<reference evidence="5 6" key="1">
    <citation type="submission" date="2023-04" db="EMBL/GenBank/DDBJ databases">
        <title>Streptomyces chengmaiensis sp. nov. isolated from the stem of mangrove plant in Hainan.</title>
        <authorList>
            <person name="Huang X."/>
            <person name="Zhou S."/>
            <person name="Chu X."/>
            <person name="Xie Y."/>
            <person name="Lin Y."/>
        </authorList>
    </citation>
    <scope>NUCLEOTIDE SEQUENCE [LARGE SCALE GENOMIC DNA]</scope>
    <source>
        <strain evidence="5 6">HNM0663</strain>
    </source>
</reference>
<dbReference type="PRINTS" id="PR00080">
    <property type="entry name" value="SDRFAMILY"/>
</dbReference>
<dbReference type="EMBL" id="JARWBG010000024">
    <property type="protein sequence ID" value="MDH2391165.1"/>
    <property type="molecule type" value="Genomic_DNA"/>
</dbReference>